<dbReference type="Gene3D" id="3.30.1340.30">
    <property type="match status" value="1"/>
</dbReference>
<feature type="compositionally biased region" description="Basic and acidic residues" evidence="3">
    <location>
        <begin position="549"/>
        <end position="563"/>
    </location>
</feature>
<keyword evidence="7" id="KW-1185">Reference proteome</keyword>
<feature type="region of interest" description="Disordered" evidence="3">
    <location>
        <begin position="142"/>
        <end position="246"/>
    </location>
</feature>
<dbReference type="InterPro" id="IPR000644">
    <property type="entry name" value="CBS_dom"/>
</dbReference>
<reference evidence="6 7" key="1">
    <citation type="submission" date="2015-07" db="EMBL/GenBank/DDBJ databases">
        <title>Genome analysis of myxobacterium Chondromyces crocatus Cm c5 reveals a high potential for natural compound synthesis and the genetic basis for the loss of fruiting body formation.</title>
        <authorList>
            <person name="Zaburannyi N."/>
            <person name="Bunk B."/>
            <person name="Maier J."/>
            <person name="Overmann J."/>
            <person name="Mueller R."/>
        </authorList>
    </citation>
    <scope>NUCLEOTIDE SEQUENCE [LARGE SCALE GENOMIC DNA]</scope>
    <source>
        <strain evidence="6 7">Cm c5</strain>
    </source>
</reference>
<protein>
    <recommendedName>
        <fullName evidence="8">CBS domain-containing protein</fullName>
    </recommendedName>
</protein>
<name>A0A0K1EBB0_CHOCO</name>
<keyword evidence="1 2" id="KW-0129">CBS domain</keyword>
<feature type="domain" description="CBS" evidence="5">
    <location>
        <begin position="72"/>
        <end position="129"/>
    </location>
</feature>
<evidence type="ECO:0000313" key="6">
    <source>
        <dbReference type="EMBL" id="AKT37868.1"/>
    </source>
</evidence>
<feature type="domain" description="BON" evidence="4">
    <location>
        <begin position="484"/>
        <end position="552"/>
    </location>
</feature>
<accession>A0A0K1EBB0</accession>
<dbReference type="InterPro" id="IPR014004">
    <property type="entry name" value="Transpt-assoc_nodulatn_dom_bac"/>
</dbReference>
<sequence length="589" mass="66128">MRLREVMATKVEWVSPDTTVEEAAQRMKRLDVGALPVCEDGRLIGMLTDRDIVVRGVSAGYDMPRATVGQLASRELLVGHEEQHVDEAIRMMESRRVRRLPIVDAERRLVGIVTVADLAAQAQKGEHAARIVAIAAHPRETAEKHLHHEPEQERPRHEHRTEDVDPAERRGRGVSSDNRGEGTMADRYGMGRHDERSWRGREDERRGGMGGRDYETSQHRGYGDRDMDSPRGGREHERGTGRDYDELQRVSYSRDYDRHLRGHGEPGPYGQQRGFEQGGFGRGQRGFEQGHQRSFGGEHGWESRRGHHDEGRMGYRGGRAWDEEHERRPMYGEGMMGRGYGGQESRMYGNERGYGERGYGGEGRSYEPGGGGMGHMGHQGWEHEGHMGHQGWEHQGRSEGGMGPMGWERERMGSMGSMGWDQQGRMGHMGHMGPIGHMGWEHERMGSMGQPGSEYQGRFQGGMGNGGFGMQQGMKRGPKGYKRSDDRIREEICDRLTVHPIIDSSDVEVKVQSGEVSLSGTVAERRHKHLIEQLAEAISGVNEVRNEIRVKRNETSMESRGQETQRGTSESSMPGKPPMAQASQGRNAS</sequence>
<organism evidence="6 7">
    <name type="scientific">Chondromyces crocatus</name>
    <dbReference type="NCBI Taxonomy" id="52"/>
    <lineage>
        <taxon>Bacteria</taxon>
        <taxon>Pseudomonadati</taxon>
        <taxon>Myxococcota</taxon>
        <taxon>Polyangia</taxon>
        <taxon>Polyangiales</taxon>
        <taxon>Polyangiaceae</taxon>
        <taxon>Chondromyces</taxon>
    </lineage>
</organism>
<dbReference type="InterPro" id="IPR051257">
    <property type="entry name" value="Diverse_CBS-Domain"/>
</dbReference>
<evidence type="ECO:0000256" key="1">
    <source>
        <dbReference type="ARBA" id="ARBA00023122"/>
    </source>
</evidence>
<gene>
    <name evidence="6" type="ORF">CMC5_020110</name>
</gene>
<dbReference type="STRING" id="52.CMC5_020110"/>
<dbReference type="AlphaFoldDB" id="A0A0K1EBB0"/>
<evidence type="ECO:0000256" key="2">
    <source>
        <dbReference type="PROSITE-ProRule" id="PRU00703"/>
    </source>
</evidence>
<dbReference type="Proteomes" id="UP000067626">
    <property type="component" value="Chromosome"/>
</dbReference>
<dbReference type="PROSITE" id="PS50914">
    <property type="entry name" value="BON"/>
    <property type="match status" value="1"/>
</dbReference>
<dbReference type="PANTHER" id="PTHR43080:SF2">
    <property type="entry name" value="CBS DOMAIN-CONTAINING PROTEIN"/>
    <property type="match status" value="1"/>
</dbReference>
<feature type="compositionally biased region" description="Basic and acidic residues" evidence="3">
    <location>
        <begin position="189"/>
        <end position="246"/>
    </location>
</feature>
<feature type="region of interest" description="Disordered" evidence="3">
    <location>
        <begin position="292"/>
        <end position="312"/>
    </location>
</feature>
<dbReference type="InterPro" id="IPR046342">
    <property type="entry name" value="CBS_dom_sf"/>
</dbReference>
<evidence type="ECO:0000259" key="5">
    <source>
        <dbReference type="PROSITE" id="PS51371"/>
    </source>
</evidence>
<evidence type="ECO:0000256" key="3">
    <source>
        <dbReference type="SAM" id="MobiDB-lite"/>
    </source>
</evidence>
<dbReference type="Gene3D" id="3.10.580.10">
    <property type="entry name" value="CBS-domain"/>
    <property type="match status" value="1"/>
</dbReference>
<feature type="compositionally biased region" description="Basic and acidic residues" evidence="3">
    <location>
        <begin position="299"/>
        <end position="312"/>
    </location>
</feature>
<dbReference type="EMBL" id="CP012159">
    <property type="protein sequence ID" value="AKT37868.1"/>
    <property type="molecule type" value="Genomic_DNA"/>
</dbReference>
<evidence type="ECO:0000259" key="4">
    <source>
        <dbReference type="PROSITE" id="PS50914"/>
    </source>
</evidence>
<evidence type="ECO:0000313" key="7">
    <source>
        <dbReference type="Proteomes" id="UP000067626"/>
    </source>
</evidence>
<proteinExistence type="predicted"/>
<dbReference type="CDD" id="cd04622">
    <property type="entry name" value="CBS_pair_HRP1_like"/>
    <property type="match status" value="1"/>
</dbReference>
<feature type="compositionally biased region" description="Basic and acidic residues" evidence="3">
    <location>
        <begin position="142"/>
        <end position="171"/>
    </location>
</feature>
<feature type="region of interest" description="Disordered" evidence="3">
    <location>
        <begin position="549"/>
        <end position="589"/>
    </location>
</feature>
<dbReference type="SUPFAM" id="SSF54631">
    <property type="entry name" value="CBS-domain pair"/>
    <property type="match status" value="1"/>
</dbReference>
<evidence type="ECO:0008006" key="8">
    <source>
        <dbReference type="Google" id="ProtNLM"/>
    </source>
</evidence>
<dbReference type="InterPro" id="IPR007055">
    <property type="entry name" value="BON_dom"/>
</dbReference>
<dbReference type="PANTHER" id="PTHR43080">
    <property type="entry name" value="CBS DOMAIN-CONTAINING PROTEIN CBSX3, MITOCHONDRIAL"/>
    <property type="match status" value="1"/>
</dbReference>
<dbReference type="Pfam" id="PF00571">
    <property type="entry name" value="CBS"/>
    <property type="match status" value="2"/>
</dbReference>
<dbReference type="Pfam" id="PF04972">
    <property type="entry name" value="BON"/>
    <property type="match status" value="1"/>
</dbReference>
<dbReference type="SMART" id="SM00749">
    <property type="entry name" value="BON"/>
    <property type="match status" value="1"/>
</dbReference>
<dbReference type="RefSeq" id="WP_050430178.1">
    <property type="nucleotide sequence ID" value="NZ_CP012159.1"/>
</dbReference>
<dbReference type="PATRIC" id="fig|52.7.peg.2165"/>
<dbReference type="KEGG" id="ccro:CMC5_020110"/>
<feature type="domain" description="CBS" evidence="5">
    <location>
        <begin position="7"/>
        <end position="63"/>
    </location>
</feature>
<dbReference type="SMART" id="SM00116">
    <property type="entry name" value="CBS"/>
    <property type="match status" value="2"/>
</dbReference>
<dbReference type="PROSITE" id="PS51371">
    <property type="entry name" value="CBS"/>
    <property type="match status" value="2"/>
</dbReference>